<organism evidence="2 3">
    <name type="scientific">Seminavis robusta</name>
    <dbReference type="NCBI Taxonomy" id="568900"/>
    <lineage>
        <taxon>Eukaryota</taxon>
        <taxon>Sar</taxon>
        <taxon>Stramenopiles</taxon>
        <taxon>Ochrophyta</taxon>
        <taxon>Bacillariophyta</taxon>
        <taxon>Bacillariophyceae</taxon>
        <taxon>Bacillariophycidae</taxon>
        <taxon>Naviculales</taxon>
        <taxon>Naviculaceae</taxon>
        <taxon>Seminavis</taxon>
    </lineage>
</organism>
<dbReference type="Proteomes" id="UP001153069">
    <property type="component" value="Unassembled WGS sequence"/>
</dbReference>
<evidence type="ECO:0000313" key="2">
    <source>
        <dbReference type="EMBL" id="CAB9526094.1"/>
    </source>
</evidence>
<keyword evidence="3" id="KW-1185">Reference proteome</keyword>
<comment type="caution">
    <text evidence="2">The sequence shown here is derived from an EMBL/GenBank/DDBJ whole genome shotgun (WGS) entry which is preliminary data.</text>
</comment>
<feature type="transmembrane region" description="Helical" evidence="1">
    <location>
        <begin position="227"/>
        <end position="247"/>
    </location>
</feature>
<keyword evidence="1" id="KW-1133">Transmembrane helix</keyword>
<keyword evidence="1" id="KW-0812">Transmembrane</keyword>
<accession>A0A9N8EW33</accession>
<sequence>MANVGWLVESLALQQGLPVEEVDAVPIGPVQLLTEGGYVPTTPDMPGPYTPLWQTFPAHNLPIYNSNLNTGVFVDPILALIESGEPVFTASVDTFDVEGLRQEGIAKMVEAVGCINTAPWRPPSTPSLTAYRGTMEINPSKGVVVVLDNDCGNLYTYKIDGSDAQCLGRGDLHDVKYDYLKAAVTVESLLDMDSSDQEESTKGQHHYGLRVYPSQELEDAYMTNKPLIFALTLAAVFVLTCATFLLYDYRLSTNRRISRANSSSPYFQNKFVIDSMKSKRPKKRKERFCQCVVGQT</sequence>
<evidence type="ECO:0000256" key="1">
    <source>
        <dbReference type="SAM" id="Phobius"/>
    </source>
</evidence>
<dbReference type="EMBL" id="CAICTM010001773">
    <property type="protein sequence ID" value="CAB9526094.1"/>
    <property type="molecule type" value="Genomic_DNA"/>
</dbReference>
<protein>
    <submittedName>
        <fullName evidence="2">Guanylate cyclase</fullName>
    </submittedName>
</protein>
<reference evidence="2" key="1">
    <citation type="submission" date="2020-06" db="EMBL/GenBank/DDBJ databases">
        <authorList>
            <consortium name="Plant Systems Biology data submission"/>
        </authorList>
    </citation>
    <scope>NUCLEOTIDE SEQUENCE</scope>
    <source>
        <strain evidence="2">D6</strain>
    </source>
</reference>
<dbReference type="AlphaFoldDB" id="A0A9N8EW33"/>
<evidence type="ECO:0000313" key="3">
    <source>
        <dbReference type="Proteomes" id="UP001153069"/>
    </source>
</evidence>
<name>A0A9N8EW33_9STRA</name>
<proteinExistence type="predicted"/>
<gene>
    <name evidence="2" type="ORF">SEMRO_1775_G296870.1</name>
</gene>
<keyword evidence="1" id="KW-0472">Membrane</keyword>